<feature type="region of interest" description="Disordered" evidence="5">
    <location>
        <begin position="232"/>
        <end position="253"/>
    </location>
</feature>
<dbReference type="PROSITE" id="PS50977">
    <property type="entry name" value="HTH_TETR_2"/>
    <property type="match status" value="1"/>
</dbReference>
<sequence>MSAPTRRERLRATTLSEIKDGARRLLVTGGVEAISLRAIARDMGMTAPAIYRYFPNLEALVGALAGDLYDELRGIVEAARDAAGADPADQLIAMCRAMRRWAVAHPAEFTLIFGNPVPGLATFTDACADAEHPGARFGAVFLAPFLALTRGATLPGPPADVLRQQLGCHLAPLTAKHGELPVEVAYAFLSAWTRLYGLVAMEVFGHLTWAVDPPEALFETELAALFAQFGGAAASDRPPAGNGDDPPAGSARH</sequence>
<gene>
    <name evidence="7" type="ORF">ACFPZ4_01165</name>
</gene>
<feature type="DNA-binding region" description="H-T-H motif" evidence="4">
    <location>
        <begin position="35"/>
        <end position="54"/>
    </location>
</feature>
<organism evidence="7 8">
    <name type="scientific">Micromonospora harpali</name>
    <dbReference type="NCBI Taxonomy" id="1490225"/>
    <lineage>
        <taxon>Bacteria</taxon>
        <taxon>Bacillati</taxon>
        <taxon>Actinomycetota</taxon>
        <taxon>Actinomycetes</taxon>
        <taxon>Micromonosporales</taxon>
        <taxon>Micromonosporaceae</taxon>
        <taxon>Micromonospora</taxon>
    </lineage>
</organism>
<reference evidence="8" key="1">
    <citation type="journal article" date="2019" name="Int. J. Syst. Evol. Microbiol.">
        <title>The Global Catalogue of Microorganisms (GCM) 10K type strain sequencing project: providing services to taxonomists for standard genome sequencing and annotation.</title>
        <authorList>
            <consortium name="The Broad Institute Genomics Platform"/>
            <consortium name="The Broad Institute Genome Sequencing Center for Infectious Disease"/>
            <person name="Wu L."/>
            <person name="Ma J."/>
        </authorList>
    </citation>
    <scope>NUCLEOTIDE SEQUENCE [LARGE SCALE GENOMIC DNA]</scope>
    <source>
        <strain evidence="8">CGMCC 4.7173</strain>
    </source>
</reference>
<dbReference type="Gene3D" id="1.10.357.10">
    <property type="entry name" value="Tetracycline Repressor, domain 2"/>
    <property type="match status" value="1"/>
</dbReference>
<feature type="domain" description="HTH tetR-type" evidence="6">
    <location>
        <begin position="12"/>
        <end position="72"/>
    </location>
</feature>
<dbReference type="InterPro" id="IPR050109">
    <property type="entry name" value="HTH-type_TetR-like_transc_reg"/>
</dbReference>
<dbReference type="InterPro" id="IPR036271">
    <property type="entry name" value="Tet_transcr_reg_TetR-rel_C_sf"/>
</dbReference>
<dbReference type="SUPFAM" id="SSF46689">
    <property type="entry name" value="Homeodomain-like"/>
    <property type="match status" value="1"/>
</dbReference>
<accession>A0ABW1HFS4</accession>
<keyword evidence="8" id="KW-1185">Reference proteome</keyword>
<keyword evidence="3" id="KW-0804">Transcription</keyword>
<evidence type="ECO:0000256" key="2">
    <source>
        <dbReference type="ARBA" id="ARBA00023125"/>
    </source>
</evidence>
<keyword evidence="1" id="KW-0805">Transcription regulation</keyword>
<proteinExistence type="predicted"/>
<dbReference type="PANTHER" id="PTHR30055:SF243">
    <property type="entry name" value="HTH-TYPE TRANSCRIPTIONAL REGULATOR RV1816"/>
    <property type="match status" value="1"/>
</dbReference>
<dbReference type="PANTHER" id="PTHR30055">
    <property type="entry name" value="HTH-TYPE TRANSCRIPTIONAL REGULATOR RUTR"/>
    <property type="match status" value="1"/>
</dbReference>
<evidence type="ECO:0000256" key="1">
    <source>
        <dbReference type="ARBA" id="ARBA00023015"/>
    </source>
</evidence>
<keyword evidence="2 4" id="KW-0238">DNA-binding</keyword>
<dbReference type="EMBL" id="JBHSQQ010000002">
    <property type="protein sequence ID" value="MFC5940090.1"/>
    <property type="molecule type" value="Genomic_DNA"/>
</dbReference>
<dbReference type="InterPro" id="IPR001647">
    <property type="entry name" value="HTH_TetR"/>
</dbReference>
<evidence type="ECO:0000313" key="8">
    <source>
        <dbReference type="Proteomes" id="UP001596207"/>
    </source>
</evidence>
<name>A0ABW1HFS4_9ACTN</name>
<dbReference type="Pfam" id="PF13305">
    <property type="entry name" value="TetR_C_33"/>
    <property type="match status" value="1"/>
</dbReference>
<evidence type="ECO:0000256" key="3">
    <source>
        <dbReference type="ARBA" id="ARBA00023163"/>
    </source>
</evidence>
<evidence type="ECO:0000256" key="5">
    <source>
        <dbReference type="SAM" id="MobiDB-lite"/>
    </source>
</evidence>
<dbReference type="Pfam" id="PF00440">
    <property type="entry name" value="TetR_N"/>
    <property type="match status" value="1"/>
</dbReference>
<dbReference type="RefSeq" id="WP_353899085.1">
    <property type="nucleotide sequence ID" value="NZ_CP158970.1"/>
</dbReference>
<dbReference type="SUPFAM" id="SSF48498">
    <property type="entry name" value="Tetracyclin repressor-like, C-terminal domain"/>
    <property type="match status" value="1"/>
</dbReference>
<dbReference type="Proteomes" id="UP001596207">
    <property type="component" value="Unassembled WGS sequence"/>
</dbReference>
<evidence type="ECO:0000259" key="6">
    <source>
        <dbReference type="PROSITE" id="PS50977"/>
    </source>
</evidence>
<evidence type="ECO:0000256" key="4">
    <source>
        <dbReference type="PROSITE-ProRule" id="PRU00335"/>
    </source>
</evidence>
<dbReference type="InterPro" id="IPR009057">
    <property type="entry name" value="Homeodomain-like_sf"/>
</dbReference>
<protein>
    <submittedName>
        <fullName evidence="7">TetR/AcrR family transcriptional regulator</fullName>
    </submittedName>
</protein>
<evidence type="ECO:0000313" key="7">
    <source>
        <dbReference type="EMBL" id="MFC5940090.1"/>
    </source>
</evidence>
<comment type="caution">
    <text evidence="7">The sequence shown here is derived from an EMBL/GenBank/DDBJ whole genome shotgun (WGS) entry which is preliminary data.</text>
</comment>
<dbReference type="InterPro" id="IPR025996">
    <property type="entry name" value="MT1864/Rv1816-like_C"/>
</dbReference>